<protein>
    <submittedName>
        <fullName evidence="2">Uncharacterized protein</fullName>
    </submittedName>
</protein>
<proteinExistence type="predicted"/>
<dbReference type="Proteomes" id="UP001548590">
    <property type="component" value="Unassembled WGS sequence"/>
</dbReference>
<feature type="compositionally biased region" description="Pro residues" evidence="1">
    <location>
        <begin position="52"/>
        <end position="61"/>
    </location>
</feature>
<reference evidence="2 3" key="1">
    <citation type="submission" date="2024-07" db="EMBL/GenBank/DDBJ databases">
        <title>Uliginosibacterium paludis KCTC:42655.</title>
        <authorList>
            <person name="Kim M.K."/>
        </authorList>
    </citation>
    <scope>NUCLEOTIDE SEQUENCE [LARGE SCALE GENOMIC DNA]</scope>
    <source>
        <strain evidence="2 3">KCTC 42655</strain>
    </source>
</reference>
<sequence length="61" mass="6188">MTHSPPRPESTPRPGRQHDTGKPPASEDPIDLATESVAGEEDPGAALAPEPVGTPAPAKPA</sequence>
<organism evidence="2 3">
    <name type="scientific">Uliginosibacterium paludis</name>
    <dbReference type="NCBI Taxonomy" id="1615952"/>
    <lineage>
        <taxon>Bacteria</taxon>
        <taxon>Pseudomonadati</taxon>
        <taxon>Pseudomonadota</taxon>
        <taxon>Betaproteobacteria</taxon>
        <taxon>Rhodocyclales</taxon>
        <taxon>Zoogloeaceae</taxon>
        <taxon>Uliginosibacterium</taxon>
    </lineage>
</organism>
<gene>
    <name evidence="2" type="ORF">ABVT11_09705</name>
</gene>
<dbReference type="RefSeq" id="WP_345923580.1">
    <property type="nucleotide sequence ID" value="NZ_JBDIVF010000001.1"/>
</dbReference>
<evidence type="ECO:0000313" key="2">
    <source>
        <dbReference type="EMBL" id="MET1490101.1"/>
    </source>
</evidence>
<comment type="caution">
    <text evidence="2">The sequence shown here is derived from an EMBL/GenBank/DDBJ whole genome shotgun (WGS) entry which is preliminary data.</text>
</comment>
<keyword evidence="3" id="KW-1185">Reference proteome</keyword>
<evidence type="ECO:0000313" key="3">
    <source>
        <dbReference type="Proteomes" id="UP001548590"/>
    </source>
</evidence>
<feature type="compositionally biased region" description="Pro residues" evidence="1">
    <location>
        <begin position="1"/>
        <end position="11"/>
    </location>
</feature>
<feature type="region of interest" description="Disordered" evidence="1">
    <location>
        <begin position="1"/>
        <end position="61"/>
    </location>
</feature>
<accession>A0ABV2CQB1</accession>
<dbReference type="EMBL" id="JBEWLZ010000004">
    <property type="protein sequence ID" value="MET1490101.1"/>
    <property type="molecule type" value="Genomic_DNA"/>
</dbReference>
<name>A0ABV2CQB1_9RHOO</name>
<evidence type="ECO:0000256" key="1">
    <source>
        <dbReference type="SAM" id="MobiDB-lite"/>
    </source>
</evidence>